<evidence type="ECO:0000313" key="6">
    <source>
        <dbReference type="Proteomes" id="UP000799772"/>
    </source>
</evidence>
<gene>
    <name evidence="5" type="ORF">NA57DRAFT_28109</name>
</gene>
<dbReference type="InterPro" id="IPR011009">
    <property type="entry name" value="Kinase-like_dom_sf"/>
</dbReference>
<proteinExistence type="predicted"/>
<feature type="domain" description="Protein kinase" evidence="4">
    <location>
        <begin position="198"/>
        <end position="511"/>
    </location>
</feature>
<sequence length="522" mass="57441">SSVSSPALAAMSDITPLPSPLMVGSSSPPSWRRAQTSRPGSQGENVPLSRDQQLLGSSNNSPTKKKAYGTLTPALLEASRQYTQGQRGVRNHSRNRSLSEYTPEILHNTRPRHVTLTESSAPPNTATLLHREHYLAEERGFAIAAPPHFPQPTLPTPPPSNVSTTESEGEEIKDEDAGAQVEVYTIRNSSGSKRQKTYRPVRLLGQGTFSKVVLATSDPQYLSSKTVPPEPALNPKSLVAIKIVEHGPAGGADEERVELGLHREVETLMSLSHPALVRIRTFDLDTSPALLILDYCPGGDLFDLATQAREPLQQGIVRRIFAELVSAVKYLHGQWIAHRDIKLENVLVNLSPTTLLHPPPDFLAALPSHPYPMITLTDLGLCKRIPQPPDSPLLTTRCGSEDYAAPEILLGQPYDGRATDSWALGVLLYALMERRLPFDAPPGMKGRKGRPAHRIARCEWVWCRFGDEDGDWEDVEKNREWGGARRAVEGLLKKVSRGRASLDDVAEMEWVKQAIEVDSGLR</sequence>
<evidence type="ECO:0000256" key="2">
    <source>
        <dbReference type="ARBA" id="ARBA00022840"/>
    </source>
</evidence>
<dbReference type="Proteomes" id="UP000799772">
    <property type="component" value="Unassembled WGS sequence"/>
</dbReference>
<keyword evidence="6" id="KW-1185">Reference proteome</keyword>
<dbReference type="Pfam" id="PF00069">
    <property type="entry name" value="Pkinase"/>
    <property type="match status" value="1"/>
</dbReference>
<feature type="compositionally biased region" description="Polar residues" evidence="3">
    <location>
        <begin position="24"/>
        <end position="62"/>
    </location>
</feature>
<dbReference type="PANTHER" id="PTHR24346">
    <property type="entry name" value="MAP/MICROTUBULE AFFINITY-REGULATING KINASE"/>
    <property type="match status" value="1"/>
</dbReference>
<feature type="region of interest" description="Disordered" evidence="3">
    <location>
        <begin position="149"/>
        <end position="179"/>
    </location>
</feature>
<dbReference type="InterPro" id="IPR008271">
    <property type="entry name" value="Ser/Thr_kinase_AS"/>
</dbReference>
<keyword evidence="2" id="KW-0067">ATP-binding</keyword>
<protein>
    <submittedName>
        <fullName evidence="5">Kinase-like protein</fullName>
    </submittedName>
</protein>
<dbReference type="InterPro" id="IPR000719">
    <property type="entry name" value="Prot_kinase_dom"/>
</dbReference>
<dbReference type="GO" id="GO:0005737">
    <property type="term" value="C:cytoplasm"/>
    <property type="evidence" value="ECO:0007669"/>
    <property type="project" value="TreeGrafter"/>
</dbReference>
<dbReference type="PROSITE" id="PS50011">
    <property type="entry name" value="PROTEIN_KINASE_DOM"/>
    <property type="match status" value="1"/>
</dbReference>
<dbReference type="PROSITE" id="PS00108">
    <property type="entry name" value="PROTEIN_KINASE_ST"/>
    <property type="match status" value="1"/>
</dbReference>
<dbReference type="SMART" id="SM00220">
    <property type="entry name" value="S_TKc"/>
    <property type="match status" value="1"/>
</dbReference>
<feature type="non-terminal residue" evidence="5">
    <location>
        <position position="1"/>
    </location>
</feature>
<reference evidence="5" key="1">
    <citation type="journal article" date="2020" name="Stud. Mycol.">
        <title>101 Dothideomycetes genomes: a test case for predicting lifestyles and emergence of pathogens.</title>
        <authorList>
            <person name="Haridas S."/>
            <person name="Albert R."/>
            <person name="Binder M."/>
            <person name="Bloem J."/>
            <person name="Labutti K."/>
            <person name="Salamov A."/>
            <person name="Andreopoulos B."/>
            <person name="Baker S."/>
            <person name="Barry K."/>
            <person name="Bills G."/>
            <person name="Bluhm B."/>
            <person name="Cannon C."/>
            <person name="Castanera R."/>
            <person name="Culley D."/>
            <person name="Daum C."/>
            <person name="Ezra D."/>
            <person name="Gonzalez J."/>
            <person name="Henrissat B."/>
            <person name="Kuo A."/>
            <person name="Liang C."/>
            <person name="Lipzen A."/>
            <person name="Lutzoni F."/>
            <person name="Magnuson J."/>
            <person name="Mondo S."/>
            <person name="Nolan M."/>
            <person name="Ohm R."/>
            <person name="Pangilinan J."/>
            <person name="Park H.-J."/>
            <person name="Ramirez L."/>
            <person name="Alfaro M."/>
            <person name="Sun H."/>
            <person name="Tritt A."/>
            <person name="Yoshinaga Y."/>
            <person name="Zwiers L.-H."/>
            <person name="Turgeon B."/>
            <person name="Goodwin S."/>
            <person name="Spatafora J."/>
            <person name="Crous P."/>
            <person name="Grigoriev I."/>
        </authorList>
    </citation>
    <scope>NUCLEOTIDE SEQUENCE</scope>
    <source>
        <strain evidence="5">CBS 133067</strain>
    </source>
</reference>
<name>A0A9P4MCL0_9PEZI</name>
<keyword evidence="5" id="KW-0418">Kinase</keyword>
<evidence type="ECO:0000256" key="3">
    <source>
        <dbReference type="SAM" id="MobiDB-lite"/>
    </source>
</evidence>
<accession>A0A9P4MCL0</accession>
<dbReference type="SUPFAM" id="SSF56112">
    <property type="entry name" value="Protein kinase-like (PK-like)"/>
    <property type="match status" value="1"/>
</dbReference>
<organism evidence="5 6">
    <name type="scientific">Rhizodiscina lignyota</name>
    <dbReference type="NCBI Taxonomy" id="1504668"/>
    <lineage>
        <taxon>Eukaryota</taxon>
        <taxon>Fungi</taxon>
        <taxon>Dikarya</taxon>
        <taxon>Ascomycota</taxon>
        <taxon>Pezizomycotina</taxon>
        <taxon>Dothideomycetes</taxon>
        <taxon>Pleosporomycetidae</taxon>
        <taxon>Aulographales</taxon>
        <taxon>Rhizodiscinaceae</taxon>
        <taxon>Rhizodiscina</taxon>
    </lineage>
</organism>
<dbReference type="GO" id="GO:0005524">
    <property type="term" value="F:ATP binding"/>
    <property type="evidence" value="ECO:0007669"/>
    <property type="project" value="UniProtKB-KW"/>
</dbReference>
<evidence type="ECO:0000259" key="4">
    <source>
        <dbReference type="PROSITE" id="PS50011"/>
    </source>
</evidence>
<dbReference type="OrthoDB" id="410920at2759"/>
<feature type="non-terminal residue" evidence="5">
    <location>
        <position position="522"/>
    </location>
</feature>
<dbReference type="EMBL" id="ML978124">
    <property type="protein sequence ID" value="KAF2100764.1"/>
    <property type="molecule type" value="Genomic_DNA"/>
</dbReference>
<dbReference type="PANTHER" id="PTHR24346:SF30">
    <property type="entry name" value="MATERNAL EMBRYONIC LEUCINE ZIPPER KINASE"/>
    <property type="match status" value="1"/>
</dbReference>
<evidence type="ECO:0000313" key="5">
    <source>
        <dbReference type="EMBL" id="KAF2100764.1"/>
    </source>
</evidence>
<dbReference type="GO" id="GO:0004674">
    <property type="term" value="F:protein serine/threonine kinase activity"/>
    <property type="evidence" value="ECO:0007669"/>
    <property type="project" value="TreeGrafter"/>
</dbReference>
<dbReference type="Gene3D" id="1.10.510.10">
    <property type="entry name" value="Transferase(Phosphotransferase) domain 1"/>
    <property type="match status" value="1"/>
</dbReference>
<dbReference type="AlphaFoldDB" id="A0A9P4MCL0"/>
<keyword evidence="5" id="KW-0808">Transferase</keyword>
<comment type="caution">
    <text evidence="5">The sequence shown here is derived from an EMBL/GenBank/DDBJ whole genome shotgun (WGS) entry which is preliminary data.</text>
</comment>
<dbReference type="GO" id="GO:0035556">
    <property type="term" value="P:intracellular signal transduction"/>
    <property type="evidence" value="ECO:0007669"/>
    <property type="project" value="TreeGrafter"/>
</dbReference>
<feature type="region of interest" description="Disordered" evidence="3">
    <location>
        <begin position="1"/>
        <end position="100"/>
    </location>
</feature>
<evidence type="ECO:0000256" key="1">
    <source>
        <dbReference type="ARBA" id="ARBA00022741"/>
    </source>
</evidence>
<keyword evidence="1" id="KW-0547">Nucleotide-binding</keyword>
<feature type="compositionally biased region" description="Pro residues" evidence="3">
    <location>
        <begin position="149"/>
        <end position="160"/>
    </location>
</feature>